<feature type="repeat" description="ARM" evidence="2">
    <location>
        <begin position="223"/>
        <end position="266"/>
    </location>
</feature>
<dbReference type="PANTHER" id="PTHR46168">
    <property type="entry name" value="ARMADILLO REPEAT ONLY 4"/>
    <property type="match status" value="1"/>
</dbReference>
<dbReference type="Proteomes" id="UP000015453">
    <property type="component" value="Unassembled WGS sequence"/>
</dbReference>
<dbReference type="Gene3D" id="1.25.10.10">
    <property type="entry name" value="Leucine-rich Repeat Variant"/>
    <property type="match status" value="2"/>
</dbReference>
<comment type="caution">
    <text evidence="5">The sequence shown here is derived from an EMBL/GenBank/DDBJ whole genome shotgun (WGS) entry which is preliminary data.</text>
</comment>
<dbReference type="SUPFAM" id="SSF48371">
    <property type="entry name" value="ARM repeat"/>
    <property type="match status" value="1"/>
</dbReference>
<dbReference type="InterPro" id="IPR036537">
    <property type="entry name" value="Adaptor_Cbl_N_dom_sf"/>
</dbReference>
<evidence type="ECO:0000313" key="5">
    <source>
        <dbReference type="EMBL" id="EPS71836.1"/>
    </source>
</evidence>
<keyword evidence="1" id="KW-0677">Repeat</keyword>
<gene>
    <name evidence="5" type="ORF">M569_02913</name>
</gene>
<proteinExistence type="predicted"/>
<accession>S8D381</accession>
<feature type="domain" description="DUF7792" evidence="4">
    <location>
        <begin position="36"/>
        <end position="157"/>
    </location>
</feature>
<protein>
    <recommendedName>
        <fullName evidence="4">DUF7792 domain-containing protein</fullName>
    </recommendedName>
</protein>
<organism evidence="5 6">
    <name type="scientific">Genlisea aurea</name>
    <dbReference type="NCBI Taxonomy" id="192259"/>
    <lineage>
        <taxon>Eukaryota</taxon>
        <taxon>Viridiplantae</taxon>
        <taxon>Streptophyta</taxon>
        <taxon>Embryophyta</taxon>
        <taxon>Tracheophyta</taxon>
        <taxon>Spermatophyta</taxon>
        <taxon>Magnoliopsida</taxon>
        <taxon>eudicotyledons</taxon>
        <taxon>Gunneridae</taxon>
        <taxon>Pentapetalae</taxon>
        <taxon>asterids</taxon>
        <taxon>lamiids</taxon>
        <taxon>Lamiales</taxon>
        <taxon>Lentibulariaceae</taxon>
        <taxon>Genlisea</taxon>
    </lineage>
</organism>
<dbReference type="PROSITE" id="PS50176">
    <property type="entry name" value="ARM_REPEAT"/>
    <property type="match status" value="1"/>
</dbReference>
<dbReference type="Pfam" id="PF00514">
    <property type="entry name" value="Arm"/>
    <property type="match status" value="1"/>
</dbReference>
<reference evidence="5 6" key="1">
    <citation type="journal article" date="2013" name="BMC Genomics">
        <title>The miniature genome of a carnivorous plant Genlisea aurea contains a low number of genes and short non-coding sequences.</title>
        <authorList>
            <person name="Leushkin E.V."/>
            <person name="Sutormin R.A."/>
            <person name="Nabieva E.R."/>
            <person name="Penin A.A."/>
            <person name="Kondrashov A.S."/>
            <person name="Logacheva M.D."/>
        </authorList>
    </citation>
    <scope>NUCLEOTIDE SEQUENCE [LARGE SCALE GENOMIC DNA]</scope>
</reference>
<keyword evidence="6" id="KW-1185">Reference proteome</keyword>
<dbReference type="InterPro" id="IPR016024">
    <property type="entry name" value="ARM-type_fold"/>
</dbReference>
<dbReference type="InterPro" id="IPR000225">
    <property type="entry name" value="Armadillo"/>
</dbReference>
<evidence type="ECO:0000256" key="3">
    <source>
        <dbReference type="SAM" id="MobiDB-lite"/>
    </source>
</evidence>
<dbReference type="InterPro" id="IPR056694">
    <property type="entry name" value="DUF7792"/>
</dbReference>
<dbReference type="EMBL" id="AUSU01001092">
    <property type="protein sequence ID" value="EPS71836.1"/>
    <property type="molecule type" value="Genomic_DNA"/>
</dbReference>
<dbReference type="GO" id="GO:0007166">
    <property type="term" value="P:cell surface receptor signaling pathway"/>
    <property type="evidence" value="ECO:0007669"/>
    <property type="project" value="InterPro"/>
</dbReference>
<dbReference type="SMART" id="SM00185">
    <property type="entry name" value="ARM"/>
    <property type="match status" value="4"/>
</dbReference>
<feature type="compositionally biased region" description="Basic and acidic residues" evidence="3">
    <location>
        <begin position="374"/>
        <end position="385"/>
    </location>
</feature>
<dbReference type="PANTHER" id="PTHR46168:SF1">
    <property type="entry name" value="ARMADILLO REPEAT ONLY 4"/>
    <property type="match status" value="1"/>
</dbReference>
<feature type="compositionally biased region" description="Polar residues" evidence="3">
    <location>
        <begin position="1"/>
        <end position="11"/>
    </location>
</feature>
<evidence type="ECO:0000259" key="4">
    <source>
        <dbReference type="Pfam" id="PF25055"/>
    </source>
</evidence>
<sequence length="636" mass="69654">MAGKSAQSTVAPSALPSKHHSQKQAAIEQQEKRIDEVLSYPILLSDQITQAVMEADSFKLECSEVGKQVERVCQMLRSAVRMATTPTAGVTFYDRPLRRIAAEVSKTLEKVLIQVKKCRRGNIFRRVLTYVTAAEFRKLLSLLDSSVADMTWLLSILDVGGAGGGVVLSLPPIASNDPIISWVWSGIATLHMGQLQDKTEAANQLAILANDNDRNKQIIVEEGGIPPLLKLLKDSSSVDGQIAAASALCNLADDRERVQSIITFLGIPIIVHVLGDSSMKVQIKLAHLVGKMAKHCPLAQEDFARENVIRPLVTLLSFDLFMDDALLKVGKQSIHSIVQINKEMEKKNLYKPGLGTSLSLHYSEGSSKGGGSSNRKERENEKPEVRHELKVNCAEALWMLARGSVVNSKRITDTKGFICLAKLVETEQGELQSNCLMTIMEITSAAESNADLRRATFKANSPPAKAVVDQLLRVIKTCDDPRLQIPATRAIGSLARTFPARETRVISPLVEQLSHRNPDVAVESAISLGKFASPDNFLCVEHSKTIIEFGGVSPLMRVLRMSEKAHLQGLILMCYLAINAGKSEALERAGVVNVLEGVDRGFVGQNPQLKELIPQAIYHLSMFHQSHSGLLTQRAF</sequence>
<dbReference type="InterPro" id="IPR011989">
    <property type="entry name" value="ARM-like"/>
</dbReference>
<feature type="region of interest" description="Disordered" evidence="3">
    <location>
        <begin position="1"/>
        <end position="28"/>
    </location>
</feature>
<evidence type="ECO:0000256" key="2">
    <source>
        <dbReference type="PROSITE-ProRule" id="PRU00259"/>
    </source>
</evidence>
<evidence type="ECO:0000313" key="6">
    <source>
        <dbReference type="Proteomes" id="UP000015453"/>
    </source>
</evidence>
<dbReference type="AlphaFoldDB" id="S8D381"/>
<dbReference type="OrthoDB" id="1683831at2759"/>
<feature type="region of interest" description="Disordered" evidence="3">
    <location>
        <begin position="363"/>
        <end position="385"/>
    </location>
</feature>
<dbReference type="Gene3D" id="1.20.930.20">
    <property type="entry name" value="Adaptor protein Cbl, N-terminal domain"/>
    <property type="match status" value="1"/>
</dbReference>
<name>S8D381_9LAMI</name>
<evidence type="ECO:0000256" key="1">
    <source>
        <dbReference type="ARBA" id="ARBA00022737"/>
    </source>
</evidence>
<dbReference type="Pfam" id="PF25055">
    <property type="entry name" value="DUF7792"/>
    <property type="match status" value="1"/>
</dbReference>